<organism evidence="4 5">
    <name type="scientific">Ceraceosorus bombacis</name>
    <dbReference type="NCBI Taxonomy" id="401625"/>
    <lineage>
        <taxon>Eukaryota</taxon>
        <taxon>Fungi</taxon>
        <taxon>Dikarya</taxon>
        <taxon>Basidiomycota</taxon>
        <taxon>Ustilaginomycotina</taxon>
        <taxon>Exobasidiomycetes</taxon>
        <taxon>Ceraceosorales</taxon>
        <taxon>Ceraceosoraceae</taxon>
        <taxon>Ceraceosorus</taxon>
    </lineage>
</organism>
<dbReference type="PANTHER" id="PTHR10196:SF57">
    <property type="entry name" value="XYLULOSE KINASE"/>
    <property type="match status" value="1"/>
</dbReference>
<evidence type="ECO:0000313" key="4">
    <source>
        <dbReference type="EMBL" id="CEH17487.1"/>
    </source>
</evidence>
<evidence type="ECO:0000313" key="5">
    <source>
        <dbReference type="Proteomes" id="UP000054845"/>
    </source>
</evidence>
<dbReference type="EMBL" id="CCYA01000265">
    <property type="protein sequence ID" value="CEH17487.1"/>
    <property type="molecule type" value="Genomic_DNA"/>
</dbReference>
<keyword evidence="2 4" id="KW-0418">Kinase</keyword>
<feature type="region of interest" description="Disordered" evidence="3">
    <location>
        <begin position="1"/>
        <end position="20"/>
    </location>
</feature>
<dbReference type="Proteomes" id="UP000054845">
    <property type="component" value="Unassembled WGS sequence"/>
</dbReference>
<dbReference type="STRING" id="401625.A0A0P1BP94"/>
<dbReference type="GO" id="GO:0005829">
    <property type="term" value="C:cytosol"/>
    <property type="evidence" value="ECO:0007669"/>
    <property type="project" value="TreeGrafter"/>
</dbReference>
<dbReference type="AlphaFoldDB" id="A0A0P1BP94"/>
<feature type="region of interest" description="Disordered" evidence="3">
    <location>
        <begin position="25"/>
        <end position="56"/>
    </location>
</feature>
<dbReference type="Gene3D" id="3.30.420.40">
    <property type="match status" value="1"/>
</dbReference>
<evidence type="ECO:0000256" key="1">
    <source>
        <dbReference type="ARBA" id="ARBA00022679"/>
    </source>
</evidence>
<keyword evidence="1" id="KW-0808">Transferase</keyword>
<feature type="compositionally biased region" description="Basic and acidic residues" evidence="3">
    <location>
        <begin position="44"/>
        <end position="56"/>
    </location>
</feature>
<sequence length="553" mass="59318">MRSGLSEAAQRSSNASRRLALHADCPVSSPPIKFPSDSSQSQTRGEKAPERASSYKEELESDLGTLHLGFQLCLARLSVVVLSSAHIGSVAFADQVLFDEDLSHYRTKDGCYVWRPSEHQADHPGPTTAAAQGVTSVTPVAMIVDALDILLDRLANKISMDHVQSIGVCAESDWPVYLSGRAEKVLHDLRPTVGLHVQLTVPDFFSAPFISNINDSSTLDEMRMIEAALEAKMKGAMMNGSTLISAPSAMPSSEFGVHSNLFGTEVAKAMNRKRCQAIRQAAAQKNGAAPSFSGWACQLAKLRNGKGVGMEGRSAAILDIKKVWSNTGRMITAGSLICAVLTNKMPSFNHTEAAMTGLYDPEAREWDQQMLDICSSGEGQVLRQKLGDIAHLDACATPAGSWLCQKYGVQQSCVIGPSLPSSVVAYMGMLPGPRDGGISLSVHDTMIIPLRSKVKAPGHSLLPNPLHELSSQSTDVVDTRAQPWLALSRWQDAGLARKIVKDVYCSGLWSAFGKLVNAVGVGGSHALDNKLFTVSGGQVSALNLDLQRRKIVC</sequence>
<protein>
    <submittedName>
        <fullName evidence="4">Sugar (Pentulose and hexulose) kinases</fullName>
    </submittedName>
</protein>
<dbReference type="OrthoDB" id="1728974at2759"/>
<proteinExistence type="predicted"/>
<accession>A0A0P1BP94</accession>
<dbReference type="PANTHER" id="PTHR10196">
    <property type="entry name" value="SUGAR KINASE"/>
    <property type="match status" value="1"/>
</dbReference>
<dbReference type="GO" id="GO:0004856">
    <property type="term" value="F:D-xylulokinase activity"/>
    <property type="evidence" value="ECO:0007669"/>
    <property type="project" value="TreeGrafter"/>
</dbReference>
<keyword evidence="5" id="KW-1185">Reference proteome</keyword>
<dbReference type="GO" id="GO:0005997">
    <property type="term" value="P:xylulose metabolic process"/>
    <property type="evidence" value="ECO:0007669"/>
    <property type="project" value="TreeGrafter"/>
</dbReference>
<reference evidence="4 5" key="1">
    <citation type="submission" date="2014-09" db="EMBL/GenBank/DDBJ databases">
        <authorList>
            <person name="Magalhaes I.L.F."/>
            <person name="Oliveira U."/>
            <person name="Santos F.R."/>
            <person name="Vidigal T.H.D.A."/>
            <person name="Brescovit A.D."/>
            <person name="Santos A.J."/>
        </authorList>
    </citation>
    <scope>NUCLEOTIDE SEQUENCE [LARGE SCALE GENOMIC DNA]</scope>
</reference>
<name>A0A0P1BP94_9BASI</name>
<evidence type="ECO:0000256" key="3">
    <source>
        <dbReference type="SAM" id="MobiDB-lite"/>
    </source>
</evidence>
<evidence type="ECO:0000256" key="2">
    <source>
        <dbReference type="ARBA" id="ARBA00022777"/>
    </source>
</evidence>